<evidence type="ECO:0000256" key="2">
    <source>
        <dbReference type="ARBA" id="ARBA00022679"/>
    </source>
</evidence>
<reference evidence="5 6" key="1">
    <citation type="submission" date="2020-12" db="EMBL/GenBank/DDBJ databases">
        <title>Microbacterium sp. HY060.</title>
        <authorList>
            <person name="Zhou J."/>
        </authorList>
    </citation>
    <scope>NUCLEOTIDE SEQUENCE [LARGE SCALE GENOMIC DNA]</scope>
    <source>
        <strain evidence="5 6">HY60</strain>
    </source>
</reference>
<dbReference type="SUPFAM" id="SSF53756">
    <property type="entry name" value="UDP-Glycosyltransferase/glycogen phosphorylase"/>
    <property type="match status" value="1"/>
</dbReference>
<organism evidence="5 6">
    <name type="scientific">Paramicrobacterium chengjingii</name>
    <dbReference type="NCBI Taxonomy" id="2769067"/>
    <lineage>
        <taxon>Bacteria</taxon>
        <taxon>Bacillati</taxon>
        <taxon>Actinomycetota</taxon>
        <taxon>Actinomycetes</taxon>
        <taxon>Micrococcales</taxon>
        <taxon>Microbacteriaceae</taxon>
        <taxon>Paramicrobacterium</taxon>
    </lineage>
</organism>
<feature type="domain" description="Glycosyl transferase family 1" evidence="3">
    <location>
        <begin position="211"/>
        <end position="372"/>
    </location>
</feature>
<gene>
    <name evidence="5" type="ORF">HCR76_16955</name>
</gene>
<evidence type="ECO:0000256" key="1">
    <source>
        <dbReference type="ARBA" id="ARBA00022676"/>
    </source>
</evidence>
<dbReference type="RefSeq" id="WP_166986462.1">
    <property type="nucleotide sequence ID" value="NZ_CP061169.1"/>
</dbReference>
<dbReference type="EMBL" id="CP061169">
    <property type="protein sequence ID" value="QPZ38446.1"/>
    <property type="molecule type" value="Genomic_DNA"/>
</dbReference>
<name>A0ABX6YJ64_9MICO</name>
<dbReference type="InterPro" id="IPR001296">
    <property type="entry name" value="Glyco_trans_1"/>
</dbReference>
<dbReference type="Pfam" id="PF00534">
    <property type="entry name" value="Glycos_transf_1"/>
    <property type="match status" value="1"/>
</dbReference>
<dbReference type="InterPro" id="IPR028098">
    <property type="entry name" value="Glyco_trans_4-like_N"/>
</dbReference>
<keyword evidence="2" id="KW-0808">Transferase</keyword>
<dbReference type="Pfam" id="PF13579">
    <property type="entry name" value="Glyco_trans_4_4"/>
    <property type="match status" value="1"/>
</dbReference>
<keyword evidence="6" id="KW-1185">Reference proteome</keyword>
<feature type="domain" description="Glycosyltransferase subfamily 4-like N-terminal" evidence="4">
    <location>
        <begin position="24"/>
        <end position="193"/>
    </location>
</feature>
<dbReference type="Proteomes" id="UP000662814">
    <property type="component" value="Chromosome"/>
</dbReference>
<dbReference type="PANTHER" id="PTHR12526">
    <property type="entry name" value="GLYCOSYLTRANSFERASE"/>
    <property type="match status" value="1"/>
</dbReference>
<evidence type="ECO:0000259" key="3">
    <source>
        <dbReference type="Pfam" id="PF00534"/>
    </source>
</evidence>
<dbReference type="Gene3D" id="3.40.50.2000">
    <property type="entry name" value="Glycogen Phosphorylase B"/>
    <property type="match status" value="2"/>
</dbReference>
<sequence length="397" mass="41821">MPLRLALVSLHTSPNDDPGTGDVGGMNVAVRHTALALAALGHNVDVLTRRSSPATPDAVEIAPRVTLRQLHAGPEERRVKGDHEEYIAEFGDAMRHLGPYDVIHSHHWFSGMAALELAQHHGIPHVQSFHSIAAAHATPLSEGERPESPGRLAGEELLAQQSDAIITVSDAERETVVSRLGADPARVATVCPGVDAAQFSPNKSPDAATGDAGYLLAAARLEPLKGLDLAIETLAELPKSGRPDLIVSGGATTGFDDYPAELRALAERLGVGDRVHFIGPQSREALADLLRGARIALVPSHSETFGLIALEAQSCATPVVASDAGGLREAVVDGQTGILVPVREPSAWAGTISALLRDSERCAQLGAAGRERALGFTWERTAQGTVDVYERLLGRPA</sequence>
<evidence type="ECO:0000313" key="6">
    <source>
        <dbReference type="Proteomes" id="UP000662814"/>
    </source>
</evidence>
<accession>A0ABX6YJ64</accession>
<evidence type="ECO:0000313" key="5">
    <source>
        <dbReference type="EMBL" id="QPZ38446.1"/>
    </source>
</evidence>
<dbReference type="PANTHER" id="PTHR12526:SF510">
    <property type="entry name" value="D-INOSITOL 3-PHOSPHATE GLYCOSYLTRANSFERASE"/>
    <property type="match status" value="1"/>
</dbReference>
<proteinExistence type="predicted"/>
<evidence type="ECO:0000259" key="4">
    <source>
        <dbReference type="Pfam" id="PF13579"/>
    </source>
</evidence>
<protein>
    <submittedName>
        <fullName evidence="5">Glycosyltransferase</fullName>
    </submittedName>
</protein>
<keyword evidence="1" id="KW-0328">Glycosyltransferase</keyword>